<organism evidence="1">
    <name type="scientific">viral metagenome</name>
    <dbReference type="NCBI Taxonomy" id="1070528"/>
    <lineage>
        <taxon>unclassified sequences</taxon>
        <taxon>metagenomes</taxon>
        <taxon>organismal metagenomes</taxon>
    </lineage>
</organism>
<dbReference type="EMBL" id="MN739896">
    <property type="protein sequence ID" value="QHT76338.1"/>
    <property type="molecule type" value="Genomic_DNA"/>
</dbReference>
<reference evidence="1" key="1">
    <citation type="journal article" date="2020" name="Nature">
        <title>Giant virus diversity and host interactions through global metagenomics.</title>
        <authorList>
            <person name="Schulz F."/>
            <person name="Roux S."/>
            <person name="Paez-Espino D."/>
            <person name="Jungbluth S."/>
            <person name="Walsh D.A."/>
            <person name="Denef V.J."/>
            <person name="McMahon K.D."/>
            <person name="Konstantinidis K.T."/>
            <person name="Eloe-Fadrosh E.A."/>
            <person name="Kyrpides N.C."/>
            <person name="Woyke T."/>
        </authorList>
    </citation>
    <scope>NUCLEOTIDE SEQUENCE</scope>
    <source>
        <strain evidence="1">GVMAG-M-3300023179-82</strain>
    </source>
</reference>
<sequence length="98" mass="11476">MKTNKKSYPNTNEHIKHSDYNINKQLINALNLEKSTNIFQNTNKDINKNIENNIKHIKTNNNYQTIRSIINTCNIKYSESNMNKQLINALNLEKAKNI</sequence>
<name>A0A6C0H708_9ZZZZ</name>
<dbReference type="AlphaFoldDB" id="A0A6C0H708"/>
<protein>
    <submittedName>
        <fullName evidence="1">Uncharacterized protein</fullName>
    </submittedName>
</protein>
<proteinExistence type="predicted"/>
<evidence type="ECO:0000313" key="1">
    <source>
        <dbReference type="EMBL" id="QHT76338.1"/>
    </source>
</evidence>
<accession>A0A6C0H708</accession>